<protein>
    <submittedName>
        <fullName evidence="8">Sigma-54-dependent Fis family transcriptional regulator</fullName>
    </submittedName>
</protein>
<sequence length="642" mass="68615">MATPAPTPPERIRLARRQWLDTGAVASGLIAGPLQASWARCRDFGLAPEGRPQGAPHASAAQLARALEHRHALMAHARPVMAFLNEQVQGSDSLVLLADAHGLLLHAAGDDAHFADRAARVALRPGAVWSEQWRGTNAIGTALAEGAPVVVHAGEHYLARNGFLTCAAAPIADPAGQLLGVLDISGDRRSYHRHTLALARSGARMIEHQLFLDRFRAGLHLRLHAQMEGLGTVTEGLLALSEDGWVTGANTAALELLGLTRQDIGAATVERVLGLDLRALLALGAAPRALPRPGATPLWLRVEAGQTLRRSTPTARTAPVAPAADAPWRPRDALAALDTGDAAFSALLARARKLLDKPAIPLLLQGESGTGKELLAKAIHSSSARRDKPFVAVNCAALPETLIEAELFGYCPGAFTGANRHGAPGRIREAHGGTLFLDEIGDMPLAMQARLLRVLQDRQVTPLGGGAAVAVDFRLLCATHQRLKDEVAAGRFREDLYYRLNGLTLSLPPLRERSDLAELVARLLKAEAPERALRVDDEVMALFSRFRWPGNVRQLANVVRTGMALLDDGEDVVTVGLVGEEVREAPGAASLESVSAAPQCGDLRQLAEARIRETLATVDGNMSEAARRLGVSRNTLYRRLRG</sequence>
<dbReference type="InterPro" id="IPR002078">
    <property type="entry name" value="Sigma_54_int"/>
</dbReference>
<dbReference type="InterPro" id="IPR009057">
    <property type="entry name" value="Homeodomain-like_sf"/>
</dbReference>
<keyword evidence="3" id="KW-0805">Transcription regulation</keyword>
<dbReference type="SUPFAM" id="SSF46689">
    <property type="entry name" value="Homeodomain-like"/>
    <property type="match status" value="1"/>
</dbReference>
<proteinExistence type="predicted"/>
<dbReference type="PROSITE" id="PS00688">
    <property type="entry name" value="SIGMA54_INTERACT_3"/>
    <property type="match status" value="1"/>
</dbReference>
<dbReference type="PANTHER" id="PTHR32071">
    <property type="entry name" value="TRANSCRIPTIONAL REGULATORY PROTEIN"/>
    <property type="match status" value="1"/>
</dbReference>
<evidence type="ECO:0000313" key="8">
    <source>
        <dbReference type="EMBL" id="MFG6431649.1"/>
    </source>
</evidence>
<evidence type="ECO:0000259" key="6">
    <source>
        <dbReference type="PROSITE" id="PS50045"/>
    </source>
</evidence>
<dbReference type="Gene3D" id="3.30.450.40">
    <property type="match status" value="1"/>
</dbReference>
<dbReference type="InterPro" id="IPR025943">
    <property type="entry name" value="Sigma_54_int_dom_ATP-bd_2"/>
</dbReference>
<feature type="domain" description="Sigma-54 factor interaction" evidence="6">
    <location>
        <begin position="337"/>
        <end position="564"/>
    </location>
</feature>
<dbReference type="PROSITE" id="PS00675">
    <property type="entry name" value="SIGMA54_INTERACT_1"/>
    <property type="match status" value="1"/>
</dbReference>
<organism evidence="8 9">
    <name type="scientific">Pelomonas parva</name>
    <dbReference type="NCBI Taxonomy" id="3299032"/>
    <lineage>
        <taxon>Bacteria</taxon>
        <taxon>Pseudomonadati</taxon>
        <taxon>Pseudomonadota</taxon>
        <taxon>Betaproteobacteria</taxon>
        <taxon>Burkholderiales</taxon>
        <taxon>Sphaerotilaceae</taxon>
        <taxon>Roseateles</taxon>
    </lineage>
</organism>
<dbReference type="PROSITE" id="PS00676">
    <property type="entry name" value="SIGMA54_INTERACT_2"/>
    <property type="match status" value="1"/>
</dbReference>
<dbReference type="Gene3D" id="1.10.10.60">
    <property type="entry name" value="Homeodomain-like"/>
    <property type="match status" value="1"/>
</dbReference>
<keyword evidence="4" id="KW-0238">DNA-binding</keyword>
<keyword evidence="2" id="KW-0067">ATP-binding</keyword>
<dbReference type="SMART" id="SM00382">
    <property type="entry name" value="AAA"/>
    <property type="match status" value="1"/>
</dbReference>
<evidence type="ECO:0000256" key="3">
    <source>
        <dbReference type="ARBA" id="ARBA00023015"/>
    </source>
</evidence>
<keyword evidence="9" id="KW-1185">Reference proteome</keyword>
<dbReference type="InterPro" id="IPR003018">
    <property type="entry name" value="GAF"/>
</dbReference>
<dbReference type="Pfam" id="PF02954">
    <property type="entry name" value="HTH_8"/>
    <property type="match status" value="1"/>
</dbReference>
<dbReference type="InterPro" id="IPR002197">
    <property type="entry name" value="HTH_Fis"/>
</dbReference>
<dbReference type="PROSITE" id="PS50112">
    <property type="entry name" value="PAS"/>
    <property type="match status" value="1"/>
</dbReference>
<name>A0ABW7F6E7_9BURK</name>
<dbReference type="InterPro" id="IPR058031">
    <property type="entry name" value="AAA_lid_NorR"/>
</dbReference>
<evidence type="ECO:0000256" key="2">
    <source>
        <dbReference type="ARBA" id="ARBA00022840"/>
    </source>
</evidence>
<dbReference type="EMBL" id="JBIGHV010000006">
    <property type="protein sequence ID" value="MFG6431649.1"/>
    <property type="molecule type" value="Genomic_DNA"/>
</dbReference>
<accession>A0ABW7F6E7</accession>
<dbReference type="PRINTS" id="PR01590">
    <property type="entry name" value="HTHFIS"/>
</dbReference>
<dbReference type="Gene3D" id="3.40.50.300">
    <property type="entry name" value="P-loop containing nucleotide triphosphate hydrolases"/>
    <property type="match status" value="1"/>
</dbReference>
<dbReference type="InterPro" id="IPR025662">
    <property type="entry name" value="Sigma_54_int_dom_ATP-bd_1"/>
</dbReference>
<dbReference type="InterPro" id="IPR006311">
    <property type="entry name" value="TAT_signal"/>
</dbReference>
<dbReference type="Pfam" id="PF01590">
    <property type="entry name" value="GAF"/>
    <property type="match status" value="1"/>
</dbReference>
<dbReference type="CDD" id="cd00009">
    <property type="entry name" value="AAA"/>
    <property type="match status" value="1"/>
</dbReference>
<dbReference type="Gene3D" id="1.10.8.60">
    <property type="match status" value="1"/>
</dbReference>
<dbReference type="SUPFAM" id="SSF55781">
    <property type="entry name" value="GAF domain-like"/>
    <property type="match status" value="1"/>
</dbReference>
<evidence type="ECO:0000313" key="9">
    <source>
        <dbReference type="Proteomes" id="UP001606210"/>
    </source>
</evidence>
<dbReference type="PANTHER" id="PTHR32071:SF77">
    <property type="entry name" value="TRANSCRIPTIONAL REGULATORY PROTEIN"/>
    <property type="match status" value="1"/>
</dbReference>
<comment type="caution">
    <text evidence="8">The sequence shown here is derived from an EMBL/GenBank/DDBJ whole genome shotgun (WGS) entry which is preliminary data.</text>
</comment>
<dbReference type="InterPro" id="IPR029016">
    <property type="entry name" value="GAF-like_dom_sf"/>
</dbReference>
<dbReference type="InterPro" id="IPR027417">
    <property type="entry name" value="P-loop_NTPase"/>
</dbReference>
<dbReference type="Pfam" id="PF00158">
    <property type="entry name" value="Sigma54_activat"/>
    <property type="match status" value="1"/>
</dbReference>
<dbReference type="PROSITE" id="PS51318">
    <property type="entry name" value="TAT"/>
    <property type="match status" value="1"/>
</dbReference>
<dbReference type="SUPFAM" id="SSF52540">
    <property type="entry name" value="P-loop containing nucleoside triphosphate hydrolases"/>
    <property type="match status" value="1"/>
</dbReference>
<reference evidence="8 9" key="1">
    <citation type="submission" date="2024-08" db="EMBL/GenBank/DDBJ databases">
        <authorList>
            <person name="Lu H."/>
        </authorList>
    </citation>
    <scope>NUCLEOTIDE SEQUENCE [LARGE SCALE GENOMIC DNA]</scope>
    <source>
        <strain evidence="8 9">LYH14W</strain>
    </source>
</reference>
<evidence type="ECO:0000259" key="7">
    <source>
        <dbReference type="PROSITE" id="PS50112"/>
    </source>
</evidence>
<evidence type="ECO:0000256" key="5">
    <source>
        <dbReference type="ARBA" id="ARBA00023163"/>
    </source>
</evidence>
<evidence type="ECO:0000256" key="4">
    <source>
        <dbReference type="ARBA" id="ARBA00023125"/>
    </source>
</evidence>
<dbReference type="InterPro" id="IPR003593">
    <property type="entry name" value="AAA+_ATPase"/>
</dbReference>
<keyword evidence="1" id="KW-0547">Nucleotide-binding</keyword>
<gene>
    <name evidence="8" type="ORF">ACG00Y_17140</name>
</gene>
<dbReference type="RefSeq" id="WP_394480870.1">
    <property type="nucleotide sequence ID" value="NZ_JBIGHV010000006.1"/>
</dbReference>
<evidence type="ECO:0000256" key="1">
    <source>
        <dbReference type="ARBA" id="ARBA00022741"/>
    </source>
</evidence>
<dbReference type="Proteomes" id="UP001606210">
    <property type="component" value="Unassembled WGS sequence"/>
</dbReference>
<dbReference type="InterPro" id="IPR000014">
    <property type="entry name" value="PAS"/>
</dbReference>
<feature type="domain" description="PAS" evidence="7">
    <location>
        <begin position="230"/>
        <end position="264"/>
    </location>
</feature>
<dbReference type="CDD" id="cd00130">
    <property type="entry name" value="PAS"/>
    <property type="match status" value="1"/>
</dbReference>
<dbReference type="Pfam" id="PF25601">
    <property type="entry name" value="AAA_lid_14"/>
    <property type="match status" value="1"/>
</dbReference>
<dbReference type="PROSITE" id="PS50045">
    <property type="entry name" value="SIGMA54_INTERACT_4"/>
    <property type="match status" value="1"/>
</dbReference>
<dbReference type="InterPro" id="IPR025944">
    <property type="entry name" value="Sigma_54_int_dom_CS"/>
</dbReference>
<keyword evidence="5" id="KW-0804">Transcription</keyword>